<gene>
    <name evidence="3" type="ORF">KK1_020711</name>
</gene>
<evidence type="ECO:0000313" key="3">
    <source>
        <dbReference type="EMBL" id="KYP76467.1"/>
    </source>
</evidence>
<evidence type="ECO:0000256" key="1">
    <source>
        <dbReference type="ARBA" id="ARBA00022729"/>
    </source>
</evidence>
<organism evidence="3 4">
    <name type="scientific">Cajanus cajan</name>
    <name type="common">Pigeon pea</name>
    <name type="synonym">Cajanus indicus</name>
    <dbReference type="NCBI Taxonomy" id="3821"/>
    <lineage>
        <taxon>Eukaryota</taxon>
        <taxon>Viridiplantae</taxon>
        <taxon>Streptophyta</taxon>
        <taxon>Embryophyta</taxon>
        <taxon>Tracheophyta</taxon>
        <taxon>Spermatophyta</taxon>
        <taxon>Magnoliopsida</taxon>
        <taxon>eudicotyledons</taxon>
        <taxon>Gunneridae</taxon>
        <taxon>Pentapetalae</taxon>
        <taxon>rosids</taxon>
        <taxon>fabids</taxon>
        <taxon>Fabales</taxon>
        <taxon>Fabaceae</taxon>
        <taxon>Papilionoideae</taxon>
        <taxon>50 kb inversion clade</taxon>
        <taxon>NPAAA clade</taxon>
        <taxon>indigoferoid/millettioid clade</taxon>
        <taxon>Phaseoleae</taxon>
        <taxon>Cajanus</taxon>
    </lineage>
</organism>
<sequence>MASIFKLLFLIIFLALVFEGDAGCSPFEPQGVDIVQTKTGNIINGRQEWKVTITNDCRCSQSQVKLYCKGFKTNEAVDPSILKISGSLCLLNNGRTIHPSESVEFLYASASKYPFILAYSIVNCSS</sequence>
<dbReference type="EMBL" id="CM003603">
    <property type="protein sequence ID" value="KYP76467.1"/>
    <property type="molecule type" value="Genomic_DNA"/>
</dbReference>
<accession>A0A151UAX3</accession>
<dbReference type="PANTHER" id="PTHR33184">
    <property type="entry name" value="PROTEIN TAPETUM DETERMINANT 1-LIKE-RELATED"/>
    <property type="match status" value="1"/>
</dbReference>
<protein>
    <submittedName>
        <fullName evidence="3">Uncharacterized protein</fullName>
    </submittedName>
</protein>
<name>A0A151UAX3_CAJCA</name>
<feature type="signal peptide" evidence="2">
    <location>
        <begin position="1"/>
        <end position="22"/>
    </location>
</feature>
<evidence type="ECO:0000313" key="4">
    <source>
        <dbReference type="Proteomes" id="UP000075243"/>
    </source>
</evidence>
<evidence type="ECO:0000256" key="2">
    <source>
        <dbReference type="SAM" id="SignalP"/>
    </source>
</evidence>
<dbReference type="InterPro" id="IPR040361">
    <property type="entry name" value="TPD1"/>
</dbReference>
<dbReference type="PANTHER" id="PTHR33184:SF72">
    <property type="entry name" value="BETA-1,3-N-ACETYLGLUCOSAMINYLTRANSFERASE FAMILY PROTEIN"/>
    <property type="match status" value="1"/>
</dbReference>
<reference evidence="3 4" key="1">
    <citation type="journal article" date="2012" name="Nat. Biotechnol.">
        <title>Draft genome sequence of pigeonpea (Cajanus cajan), an orphan legume crop of resource-poor farmers.</title>
        <authorList>
            <person name="Varshney R.K."/>
            <person name="Chen W."/>
            <person name="Li Y."/>
            <person name="Bharti A.K."/>
            <person name="Saxena R.K."/>
            <person name="Schlueter J.A."/>
            <person name="Donoghue M.T."/>
            <person name="Azam S."/>
            <person name="Fan G."/>
            <person name="Whaley A.M."/>
            <person name="Farmer A.D."/>
            <person name="Sheridan J."/>
            <person name="Iwata A."/>
            <person name="Tuteja R."/>
            <person name="Penmetsa R.V."/>
            <person name="Wu W."/>
            <person name="Upadhyaya H.D."/>
            <person name="Yang S.P."/>
            <person name="Shah T."/>
            <person name="Saxena K.B."/>
            <person name="Michael T."/>
            <person name="McCombie W.R."/>
            <person name="Yang B."/>
            <person name="Zhang G."/>
            <person name="Yang H."/>
            <person name="Wang J."/>
            <person name="Spillane C."/>
            <person name="Cook D.R."/>
            <person name="May G.D."/>
            <person name="Xu X."/>
            <person name="Jackson S.A."/>
        </authorList>
    </citation>
    <scope>NUCLEOTIDE SEQUENCE [LARGE SCALE GENOMIC DNA]</scope>
    <source>
        <strain evidence="4">cv. Asha</strain>
    </source>
</reference>
<dbReference type="Gramene" id="C.cajan_20113.t">
    <property type="protein sequence ID" value="C.cajan_20113.t"/>
    <property type="gene ID" value="C.cajan_20113"/>
</dbReference>
<dbReference type="Pfam" id="PF24068">
    <property type="entry name" value="TPD1_C"/>
    <property type="match status" value="1"/>
</dbReference>
<keyword evidence="1 2" id="KW-0732">Signal</keyword>
<dbReference type="Proteomes" id="UP000075243">
    <property type="component" value="Chromosome 1"/>
</dbReference>
<proteinExistence type="predicted"/>
<dbReference type="OMA" id="IKHYETH"/>
<keyword evidence="4" id="KW-1185">Reference proteome</keyword>
<dbReference type="GO" id="GO:0001709">
    <property type="term" value="P:cell fate determination"/>
    <property type="evidence" value="ECO:0007669"/>
    <property type="project" value="TreeGrafter"/>
</dbReference>
<feature type="chain" id="PRO_5007589614" evidence="2">
    <location>
        <begin position="23"/>
        <end position="126"/>
    </location>
</feature>
<dbReference type="AlphaFoldDB" id="A0A151UAX3"/>
<dbReference type="STRING" id="3821.A0A151UAX3"/>
<dbReference type="OrthoDB" id="603213at2759"/>